<feature type="compositionally biased region" description="Acidic residues" evidence="2">
    <location>
        <begin position="149"/>
        <end position="158"/>
    </location>
</feature>
<dbReference type="AlphaFoldDB" id="A0A818TYB7"/>
<sequence length="266" mass="30543">MATNNDLDDFFKKKDRKGNKSKKQSGLLTNNQELLKQLEIVTSATTAFKENMDFDDDDELHVNDESLVGTGLTDEIRKHPIKHNKIKNPDNNKNINEQNTIISNEGQQQQQQPQQQQQQQDEWEDFESSNYQYEQLRLKFARINNNDEYDDEYYDDENNPNNNDDNNDISGDRQQQKDKPVWKIDQNKQEKETNVPIIEEKITEQPPPSQPKPSTTSSGVYRPPALRTGSSVTIVSGISQRTSKKKEPNLASTDEFPTLGSAANKK</sequence>
<name>A0A818TYB7_9BILA</name>
<protein>
    <submittedName>
        <fullName evidence="4">Uncharacterized protein</fullName>
    </submittedName>
</protein>
<dbReference type="Pfam" id="PF15359">
    <property type="entry name" value="CDV3"/>
    <property type="match status" value="1"/>
</dbReference>
<dbReference type="PANTHER" id="PTHR16284">
    <property type="entry name" value="PROTEIN CDV3 HOMOLOG"/>
    <property type="match status" value="1"/>
</dbReference>
<feature type="compositionally biased region" description="Low complexity" evidence="2">
    <location>
        <begin position="107"/>
        <end position="120"/>
    </location>
</feature>
<dbReference type="EMBL" id="CAJOBE010000838">
    <property type="protein sequence ID" value="CAF3690498.1"/>
    <property type="molecule type" value="Genomic_DNA"/>
</dbReference>
<evidence type="ECO:0000313" key="4">
    <source>
        <dbReference type="EMBL" id="CAF3690498.1"/>
    </source>
</evidence>
<organism evidence="4 5">
    <name type="scientific">Rotaria sordida</name>
    <dbReference type="NCBI Taxonomy" id="392033"/>
    <lineage>
        <taxon>Eukaryota</taxon>
        <taxon>Metazoa</taxon>
        <taxon>Spiralia</taxon>
        <taxon>Gnathifera</taxon>
        <taxon>Rotifera</taxon>
        <taxon>Eurotatoria</taxon>
        <taxon>Bdelloidea</taxon>
        <taxon>Philodinida</taxon>
        <taxon>Philodinidae</taxon>
        <taxon>Rotaria</taxon>
    </lineage>
</organism>
<evidence type="ECO:0000313" key="3">
    <source>
        <dbReference type="EMBL" id="CAF1219558.1"/>
    </source>
</evidence>
<dbReference type="GO" id="GO:0005737">
    <property type="term" value="C:cytoplasm"/>
    <property type="evidence" value="ECO:0007669"/>
    <property type="project" value="TreeGrafter"/>
</dbReference>
<proteinExistence type="inferred from homology"/>
<reference evidence="4" key="1">
    <citation type="submission" date="2021-02" db="EMBL/GenBank/DDBJ databases">
        <authorList>
            <person name="Nowell W R."/>
        </authorList>
    </citation>
    <scope>NUCLEOTIDE SEQUENCE</scope>
</reference>
<dbReference type="Proteomes" id="UP000663889">
    <property type="component" value="Unassembled WGS sequence"/>
</dbReference>
<dbReference type="InterPro" id="IPR026806">
    <property type="entry name" value="CDV3"/>
</dbReference>
<evidence type="ECO:0000256" key="1">
    <source>
        <dbReference type="ARBA" id="ARBA00006062"/>
    </source>
</evidence>
<feature type="region of interest" description="Disordered" evidence="2">
    <location>
        <begin position="104"/>
        <end position="127"/>
    </location>
</feature>
<evidence type="ECO:0000256" key="2">
    <source>
        <dbReference type="SAM" id="MobiDB-lite"/>
    </source>
</evidence>
<feature type="region of interest" description="Disordered" evidence="2">
    <location>
        <begin position="1"/>
        <end position="30"/>
    </location>
</feature>
<dbReference type="EMBL" id="CAJNOU010001542">
    <property type="protein sequence ID" value="CAF1219558.1"/>
    <property type="molecule type" value="Genomic_DNA"/>
</dbReference>
<feature type="compositionally biased region" description="Basic residues" evidence="2">
    <location>
        <begin position="13"/>
        <end position="23"/>
    </location>
</feature>
<comment type="similarity">
    <text evidence="1">Belongs to the CDV3 family.</text>
</comment>
<dbReference type="PANTHER" id="PTHR16284:SF13">
    <property type="entry name" value="PROTEIN CDV3 HOMOLOG"/>
    <property type="match status" value="1"/>
</dbReference>
<feature type="region of interest" description="Disordered" evidence="2">
    <location>
        <begin position="149"/>
        <end position="266"/>
    </location>
</feature>
<evidence type="ECO:0000313" key="5">
    <source>
        <dbReference type="Proteomes" id="UP000663874"/>
    </source>
</evidence>
<comment type="caution">
    <text evidence="4">The sequence shown here is derived from an EMBL/GenBank/DDBJ whole genome shotgun (WGS) entry which is preliminary data.</text>
</comment>
<gene>
    <name evidence="4" type="ORF">FNK824_LOCUS8470</name>
    <name evidence="3" type="ORF">SEV965_LOCUS22110</name>
</gene>
<feature type="compositionally biased region" description="Polar residues" evidence="2">
    <location>
        <begin position="228"/>
        <end position="241"/>
    </location>
</feature>
<accession>A0A818TYB7</accession>
<feature type="compositionally biased region" description="Basic and acidic residues" evidence="2">
    <location>
        <begin position="170"/>
        <end position="203"/>
    </location>
</feature>
<dbReference type="Proteomes" id="UP000663874">
    <property type="component" value="Unassembled WGS sequence"/>
</dbReference>